<dbReference type="Proteomes" id="UP000672039">
    <property type="component" value="Chromosome"/>
</dbReference>
<dbReference type="EMBL" id="CP072801">
    <property type="protein sequence ID" value="QTR44842.1"/>
    <property type="molecule type" value="Genomic_DNA"/>
</dbReference>
<dbReference type="InterPro" id="IPR011335">
    <property type="entry name" value="Restrct_endonuc-II-like"/>
</dbReference>
<dbReference type="RefSeq" id="WP_210221288.1">
    <property type="nucleotide sequence ID" value="NZ_CP072801.1"/>
</dbReference>
<evidence type="ECO:0000259" key="2">
    <source>
        <dbReference type="Pfam" id="PF23400"/>
    </source>
</evidence>
<gene>
    <name evidence="3" type="ORF">J9253_12520</name>
</gene>
<dbReference type="InterPro" id="IPR015093">
    <property type="entry name" value="Card1_endonucl_dom"/>
</dbReference>
<dbReference type="InterPro" id="IPR011856">
    <property type="entry name" value="tRNA_endonuc-like_dom_sf"/>
</dbReference>
<organism evidence="3 4">
    <name type="scientific">Thiothrix litoralis</name>
    <dbReference type="NCBI Taxonomy" id="2891210"/>
    <lineage>
        <taxon>Bacteria</taxon>
        <taxon>Pseudomonadati</taxon>
        <taxon>Pseudomonadota</taxon>
        <taxon>Gammaproteobacteria</taxon>
        <taxon>Thiotrichales</taxon>
        <taxon>Thiotrichaceae</taxon>
        <taxon>Thiothrix</taxon>
    </lineage>
</organism>
<dbReference type="Pfam" id="PF09002">
    <property type="entry name" value="Card1_endonuc"/>
    <property type="match status" value="1"/>
</dbReference>
<feature type="domain" description="Card1 endonuclease" evidence="1">
    <location>
        <begin position="247"/>
        <end position="380"/>
    </location>
</feature>
<accession>A0ABX7WNE9</accession>
<keyword evidence="4" id="KW-1185">Reference proteome</keyword>
<sequence length="383" mass="43325">MHIHICLVSAQLLANYIPIRMDKPDQVHLVSSAEMQRNGMTARFQRMLQAQQIETIIHPDMPDSFIAAIHEYALELQETIKATATDAQITLNITGGNKLMMLGMLEIFRPDVQRIIYTDTANNVIECLHDNTNEPLEAVLAIPEYLLAYGATYRKAASDDQAWQIRIGQRKPSTKYLALHAQELAGLIGTLNFLANNALSDNGEVLVTPQQQLNDHPGGQWREALRKLAETQVFAWDGSKTITFGDAESARYVGGIWLEEYVYHIARDAQPDDVRTSVEITWDNSKNTRNELDVLITHNNRMLVIECKTLRLGRDFQKDSDILYKIDSLGADLKGLFGQTWLISAREPTSDMLDRASDRSIRILSPSQIKGLRQEILRWMIPA</sequence>
<dbReference type="SUPFAM" id="SSF52980">
    <property type="entry name" value="Restriction endonuclease-like"/>
    <property type="match status" value="1"/>
</dbReference>
<dbReference type="Gene3D" id="1.10.10.680">
    <property type="entry name" value="Hypothetical protein VC1899 (Restriction endonuclease-like)"/>
    <property type="match status" value="1"/>
</dbReference>
<dbReference type="Pfam" id="PF23400">
    <property type="entry name" value="CARF_Card1"/>
    <property type="match status" value="1"/>
</dbReference>
<dbReference type="InterPro" id="IPR056339">
    <property type="entry name" value="CARF_Card1"/>
</dbReference>
<evidence type="ECO:0000259" key="1">
    <source>
        <dbReference type="Pfam" id="PF09002"/>
    </source>
</evidence>
<evidence type="ECO:0000313" key="4">
    <source>
        <dbReference type="Proteomes" id="UP000672039"/>
    </source>
</evidence>
<evidence type="ECO:0000313" key="3">
    <source>
        <dbReference type="EMBL" id="QTR44842.1"/>
    </source>
</evidence>
<dbReference type="Gene3D" id="3.40.50.10770">
    <property type="entry name" value="Hypothetical protein VC1899 like domain (Restriction endonuclease-like)"/>
    <property type="match status" value="1"/>
</dbReference>
<name>A0ABX7WNE9_9GAMM</name>
<protein>
    <submittedName>
        <fullName evidence="3">DUF1887 family protein</fullName>
    </submittedName>
</protein>
<proteinExistence type="predicted"/>
<reference evidence="3 4" key="1">
    <citation type="submission" date="2021-04" db="EMBL/GenBank/DDBJ databases">
        <title>Genomics, taxonomy and metabolism of representatives of sulfur bacteria of the genus Thiothrix: Thiothrix fructosivorans QT, Thiothrix unzii A1T and three new species, Thiothrix subterranea sp. nov., Thiothrix litoralis sp. nov. and 'Candidatus Thiothrix anitrata' sp. nov.</title>
        <authorList>
            <person name="Ravin N.V."/>
            <person name="Smolyakov D."/>
            <person name="Rudenko T.S."/>
            <person name="Mardanov A.V."/>
            <person name="Beletsky A.V."/>
            <person name="Markov N.D."/>
            <person name="Fomenkov A.I."/>
            <person name="Roberts R.J."/>
            <person name="Karnachuk O.V."/>
            <person name="Novikov A."/>
            <person name="Grabovich M.Y."/>
        </authorList>
    </citation>
    <scope>NUCLEOTIDE SEQUENCE [LARGE SCALE GENOMIC DNA]</scope>
    <source>
        <strain evidence="3 4">AS</strain>
    </source>
</reference>
<dbReference type="Gene3D" id="3.40.1350.10">
    <property type="match status" value="1"/>
</dbReference>
<feature type="domain" description="Card1 CARF" evidence="2">
    <location>
        <begin position="3"/>
        <end position="145"/>
    </location>
</feature>